<dbReference type="EMBL" id="CP022745">
    <property type="protein sequence ID" value="ASY45341.1"/>
    <property type="molecule type" value="Genomic_DNA"/>
</dbReference>
<dbReference type="RefSeq" id="WP_095687123.1">
    <property type="nucleotide sequence ID" value="NZ_CP022745.1"/>
</dbReference>
<dbReference type="Gene3D" id="3.40.50.620">
    <property type="entry name" value="HUPs"/>
    <property type="match status" value="1"/>
</dbReference>
<gene>
    <name evidence="1" type="ORF">CJD35_13540</name>
</gene>
<name>A0A249MVF1_SPHXE</name>
<dbReference type="SUPFAM" id="SSF52402">
    <property type="entry name" value="Adenine nucleotide alpha hydrolases-like"/>
    <property type="match status" value="1"/>
</dbReference>
<evidence type="ECO:0008006" key="3">
    <source>
        <dbReference type="Google" id="ProtNLM"/>
    </source>
</evidence>
<sequence>MLQRDENGVLHVVALSGGHDSSALAMELMAREPRPYTYVCTPTGDESPEMFTHWRNLGERLGSRILPIMAGTLDNLIRQQKALPNFRQRWCTRKLKIEPFIAWLIEQLKHGPVVAYVGLRADEPLRIGGVYGQLGDIETRCPLREWGWGEDEVQAKLVAVGITCPNRTDCLKCYHQRIGEWWECWAFHRPVFYEAVSLEEETGHTFRTPGRDSWPTSLKEMGERFEAGDKPNISLNRMARERMAAGSCRVCSL</sequence>
<reference evidence="1 2" key="1">
    <citation type="submission" date="2017-08" db="EMBL/GenBank/DDBJ databases">
        <title>Whole Genome Sequence of Sphingobium hydrophobicum C1: Insights into Adaption to the Electronic-waste Contaminated Sediment.</title>
        <authorList>
            <person name="Song D."/>
            <person name="Chen X."/>
            <person name="Xu M."/>
        </authorList>
    </citation>
    <scope>NUCLEOTIDE SEQUENCE [LARGE SCALE GENOMIC DNA]</scope>
    <source>
        <strain evidence="1 2">C1</strain>
    </source>
</reference>
<organism evidence="1 2">
    <name type="scientific">Sphingobium xenophagum</name>
    <dbReference type="NCBI Taxonomy" id="121428"/>
    <lineage>
        <taxon>Bacteria</taxon>
        <taxon>Pseudomonadati</taxon>
        <taxon>Pseudomonadota</taxon>
        <taxon>Alphaproteobacteria</taxon>
        <taxon>Sphingomonadales</taxon>
        <taxon>Sphingomonadaceae</taxon>
        <taxon>Sphingobium</taxon>
    </lineage>
</organism>
<dbReference type="Proteomes" id="UP000217141">
    <property type="component" value="Chromosome I"/>
</dbReference>
<accession>A0A249MVF1</accession>
<dbReference type="AlphaFoldDB" id="A0A249MVF1"/>
<dbReference type="KEGG" id="shyd:CJD35_13540"/>
<protein>
    <recommendedName>
        <fullName evidence="3">Phosphoadenosine phosphosulphate reductase domain-containing protein</fullName>
    </recommendedName>
</protein>
<evidence type="ECO:0000313" key="2">
    <source>
        <dbReference type="Proteomes" id="UP000217141"/>
    </source>
</evidence>
<dbReference type="InterPro" id="IPR014729">
    <property type="entry name" value="Rossmann-like_a/b/a_fold"/>
</dbReference>
<proteinExistence type="predicted"/>
<evidence type="ECO:0000313" key="1">
    <source>
        <dbReference type="EMBL" id="ASY45341.1"/>
    </source>
</evidence>